<organism evidence="1 2">
    <name type="scientific">Staphylotrichum longicolle</name>
    <dbReference type="NCBI Taxonomy" id="669026"/>
    <lineage>
        <taxon>Eukaryota</taxon>
        <taxon>Fungi</taxon>
        <taxon>Dikarya</taxon>
        <taxon>Ascomycota</taxon>
        <taxon>Pezizomycotina</taxon>
        <taxon>Sordariomycetes</taxon>
        <taxon>Sordariomycetidae</taxon>
        <taxon>Sordariales</taxon>
        <taxon>Chaetomiaceae</taxon>
        <taxon>Staphylotrichum</taxon>
    </lineage>
</organism>
<evidence type="ECO:0008006" key="3">
    <source>
        <dbReference type="Google" id="ProtNLM"/>
    </source>
</evidence>
<evidence type="ECO:0000313" key="2">
    <source>
        <dbReference type="Proteomes" id="UP001197093"/>
    </source>
</evidence>
<dbReference type="Proteomes" id="UP001197093">
    <property type="component" value="Unassembled WGS sequence"/>
</dbReference>
<comment type="caution">
    <text evidence="1">The sequence shown here is derived from an EMBL/GenBank/DDBJ whole genome shotgun (WGS) entry which is preliminary data.</text>
</comment>
<protein>
    <recommendedName>
        <fullName evidence="3">SET domain-containing protein</fullName>
    </recommendedName>
</protein>
<dbReference type="EMBL" id="JAHCVI010000001">
    <property type="protein sequence ID" value="KAG7290819.1"/>
    <property type="molecule type" value="Genomic_DNA"/>
</dbReference>
<dbReference type="AlphaFoldDB" id="A0AAD4F0D9"/>
<dbReference type="InterPro" id="IPR050600">
    <property type="entry name" value="SETD3_SETD6_MTase"/>
</dbReference>
<name>A0AAD4F0D9_9PEZI</name>
<evidence type="ECO:0000313" key="1">
    <source>
        <dbReference type="EMBL" id="KAG7290819.1"/>
    </source>
</evidence>
<dbReference type="PANTHER" id="PTHR13271:SF137">
    <property type="entry name" value="SET DOMAIN-CONTAINING PROTEIN"/>
    <property type="match status" value="1"/>
</dbReference>
<sequence length="325" mass="37265">MVAQRPLQEGEDILLIPIDSIRSLHSIPKYITWKLPPDMCIHGLLAAELAVDQMRDSIAWRDVLPTLADFEAGLPFMWHEDLQRLLPSAARDILLKQQRDFHRDWSLFTKAFPDVPRDEYLVSWFRISTRTFSYETPQMETYPWHDRLALVPVADLFNHADGGCKVSYSPDGFEVCADRAYAAGQEVHISYGAHSNDFLLAEYGFVMAENRWDKVCLDDVILPKLGAAQRAQLEEKGLLGPFLLDAESLGCNKTQAALRLLCCTREQWQEFSLLDEYLVLAGKTLESIGLLQDGRDVQRELLRQRWEQIDAMVTRAIKRLDSRLD</sequence>
<accession>A0AAD4F0D9</accession>
<reference evidence="1" key="1">
    <citation type="submission" date="2023-02" db="EMBL/GenBank/DDBJ databases">
        <authorList>
            <person name="Palmer J.M."/>
        </authorList>
    </citation>
    <scope>NUCLEOTIDE SEQUENCE</scope>
    <source>
        <strain evidence="1">FW57</strain>
    </source>
</reference>
<dbReference type="SUPFAM" id="SSF82199">
    <property type="entry name" value="SET domain"/>
    <property type="match status" value="1"/>
</dbReference>
<dbReference type="PANTHER" id="PTHR13271">
    <property type="entry name" value="UNCHARACTERIZED PUTATIVE METHYLTRANSFERASE"/>
    <property type="match status" value="1"/>
</dbReference>
<gene>
    <name evidence="1" type="ORF">NEMBOFW57_000823</name>
</gene>
<keyword evidence="2" id="KW-1185">Reference proteome</keyword>
<dbReference type="Gene3D" id="3.90.1410.10">
    <property type="entry name" value="set domain protein methyltransferase, domain 1"/>
    <property type="match status" value="1"/>
</dbReference>
<dbReference type="InterPro" id="IPR046341">
    <property type="entry name" value="SET_dom_sf"/>
</dbReference>
<proteinExistence type="predicted"/>
<dbReference type="GO" id="GO:0016279">
    <property type="term" value="F:protein-lysine N-methyltransferase activity"/>
    <property type="evidence" value="ECO:0007669"/>
    <property type="project" value="TreeGrafter"/>
</dbReference>